<sequence length="194" mass="21173">MNVIVGATSGPEAGRGVGTVKVWDPLVRLFHWSLAACILGAFLVEEGDTAHQLLGYTALGLVAFRLLWGVVGTRHARFSDWVRGPRAVAAYLRERVAGNSRRRLGHNPAAAVMILLLLAGVAAVGLTGWMQTWDAFWGAEWLEELHEALAYGLLAFIGVHVLAAIMESVHYRENLIAAMFHGRKRALEDTRPAP</sequence>
<evidence type="ECO:0000313" key="8">
    <source>
        <dbReference type="EMBL" id="RFP61132.1"/>
    </source>
</evidence>
<evidence type="ECO:0000256" key="5">
    <source>
        <dbReference type="ARBA" id="ARBA00023136"/>
    </source>
</evidence>
<dbReference type="InterPro" id="IPR011577">
    <property type="entry name" value="Cyt_b561_bac/Ni-Hgenase"/>
</dbReference>
<dbReference type="InterPro" id="IPR016174">
    <property type="entry name" value="Di-haem_cyt_TM"/>
</dbReference>
<evidence type="ECO:0000256" key="4">
    <source>
        <dbReference type="ARBA" id="ARBA00022989"/>
    </source>
</evidence>
<feature type="transmembrane region" description="Helical" evidence="6">
    <location>
        <begin position="149"/>
        <end position="169"/>
    </location>
</feature>
<comment type="subcellular location">
    <subcellularLocation>
        <location evidence="1">Cell membrane</location>
        <topology evidence="1">Multi-pass membrane protein</topology>
    </subcellularLocation>
</comment>
<feature type="domain" description="Cytochrome b561 bacterial/Ni-hydrogenase" evidence="7">
    <location>
        <begin position="22"/>
        <end position="182"/>
    </location>
</feature>
<dbReference type="PANTHER" id="PTHR30485">
    <property type="entry name" value="NI/FE-HYDROGENASE 1 B-TYPE CYTOCHROME SUBUNIT"/>
    <property type="match status" value="1"/>
</dbReference>
<dbReference type="GO" id="GO:0005886">
    <property type="term" value="C:plasma membrane"/>
    <property type="evidence" value="ECO:0007669"/>
    <property type="project" value="UniProtKB-SubCell"/>
</dbReference>
<dbReference type="AlphaFoldDB" id="A0A372DP75"/>
<comment type="caution">
    <text evidence="8">The sequence shown here is derived from an EMBL/GenBank/DDBJ whole genome shotgun (WGS) entry which is preliminary data.</text>
</comment>
<dbReference type="Proteomes" id="UP000262917">
    <property type="component" value="Unassembled WGS sequence"/>
</dbReference>
<keyword evidence="9" id="KW-1185">Reference proteome</keyword>
<proteinExistence type="predicted"/>
<dbReference type="OrthoDB" id="196472at2"/>
<keyword evidence="5 6" id="KW-0472">Membrane</keyword>
<protein>
    <submittedName>
        <fullName evidence="8">Cytochrome B</fullName>
    </submittedName>
</protein>
<dbReference type="SUPFAM" id="SSF81342">
    <property type="entry name" value="Transmembrane di-heme cytochromes"/>
    <property type="match status" value="1"/>
</dbReference>
<keyword evidence="3 6" id="KW-0812">Transmembrane</keyword>
<gene>
    <name evidence="8" type="ORF">D0Y53_05210</name>
</gene>
<dbReference type="GO" id="GO:0020037">
    <property type="term" value="F:heme binding"/>
    <property type="evidence" value="ECO:0007669"/>
    <property type="project" value="TreeGrafter"/>
</dbReference>
<dbReference type="PANTHER" id="PTHR30485:SF2">
    <property type="entry name" value="BLL0597 PROTEIN"/>
    <property type="match status" value="1"/>
</dbReference>
<reference evidence="8 9" key="1">
    <citation type="submission" date="2018-08" db="EMBL/GenBank/DDBJ databases">
        <title>Lysobacter weifangensis sp. nov., a new member of the family 'Xanthomonadaceae', isolated from soil in a farmland.</title>
        <authorList>
            <person name="Zhao H."/>
        </authorList>
    </citation>
    <scope>NUCLEOTIDE SEQUENCE [LARGE SCALE GENOMIC DNA]</scope>
    <source>
        <strain evidence="8 9">WF-2</strain>
    </source>
</reference>
<evidence type="ECO:0000256" key="6">
    <source>
        <dbReference type="SAM" id="Phobius"/>
    </source>
</evidence>
<name>A0A372DP75_9GAMM</name>
<dbReference type="Pfam" id="PF01292">
    <property type="entry name" value="Ni_hydr_CYTB"/>
    <property type="match status" value="1"/>
</dbReference>
<feature type="transmembrane region" description="Helical" evidence="6">
    <location>
        <begin position="25"/>
        <end position="44"/>
    </location>
</feature>
<dbReference type="GO" id="GO:0022904">
    <property type="term" value="P:respiratory electron transport chain"/>
    <property type="evidence" value="ECO:0007669"/>
    <property type="project" value="InterPro"/>
</dbReference>
<feature type="transmembrane region" description="Helical" evidence="6">
    <location>
        <begin position="50"/>
        <end position="68"/>
    </location>
</feature>
<organism evidence="8 9">
    <name type="scientific">Cognatiluteimonas weifangensis</name>
    <dbReference type="NCBI Taxonomy" id="2303539"/>
    <lineage>
        <taxon>Bacteria</taxon>
        <taxon>Pseudomonadati</taxon>
        <taxon>Pseudomonadota</taxon>
        <taxon>Gammaproteobacteria</taxon>
        <taxon>Lysobacterales</taxon>
        <taxon>Lysobacteraceae</taxon>
        <taxon>Cognatiluteimonas</taxon>
    </lineage>
</organism>
<dbReference type="InterPro" id="IPR051542">
    <property type="entry name" value="Hydrogenase_cytochrome"/>
</dbReference>
<evidence type="ECO:0000313" key="9">
    <source>
        <dbReference type="Proteomes" id="UP000262917"/>
    </source>
</evidence>
<dbReference type="Gene3D" id="1.20.950.20">
    <property type="entry name" value="Transmembrane di-heme cytochromes, Chain C"/>
    <property type="match status" value="1"/>
</dbReference>
<evidence type="ECO:0000256" key="1">
    <source>
        <dbReference type="ARBA" id="ARBA00004651"/>
    </source>
</evidence>
<evidence type="ECO:0000259" key="7">
    <source>
        <dbReference type="Pfam" id="PF01292"/>
    </source>
</evidence>
<dbReference type="GO" id="GO:0009055">
    <property type="term" value="F:electron transfer activity"/>
    <property type="evidence" value="ECO:0007669"/>
    <property type="project" value="InterPro"/>
</dbReference>
<keyword evidence="2" id="KW-1003">Cell membrane</keyword>
<evidence type="ECO:0000256" key="2">
    <source>
        <dbReference type="ARBA" id="ARBA00022475"/>
    </source>
</evidence>
<accession>A0A372DP75</accession>
<dbReference type="RefSeq" id="WP_117202158.1">
    <property type="nucleotide sequence ID" value="NZ_JBHTBK010000031.1"/>
</dbReference>
<evidence type="ECO:0000256" key="3">
    <source>
        <dbReference type="ARBA" id="ARBA00022692"/>
    </source>
</evidence>
<keyword evidence="4 6" id="KW-1133">Transmembrane helix</keyword>
<feature type="transmembrane region" description="Helical" evidence="6">
    <location>
        <begin position="109"/>
        <end position="129"/>
    </location>
</feature>
<dbReference type="EMBL" id="QVPD01000004">
    <property type="protein sequence ID" value="RFP61132.1"/>
    <property type="molecule type" value="Genomic_DNA"/>
</dbReference>